<feature type="signal peptide" evidence="1">
    <location>
        <begin position="1"/>
        <end position="21"/>
    </location>
</feature>
<protein>
    <submittedName>
        <fullName evidence="2">Uncharacterized protein</fullName>
    </submittedName>
</protein>
<dbReference type="Proteomes" id="UP001383192">
    <property type="component" value="Unassembled WGS sequence"/>
</dbReference>
<reference evidence="2 3" key="1">
    <citation type="submission" date="2024-01" db="EMBL/GenBank/DDBJ databases">
        <title>A draft genome for a cacao thread blight-causing isolate of Paramarasmius palmivorus.</title>
        <authorList>
            <person name="Baruah I.K."/>
            <person name="Bukari Y."/>
            <person name="Amoako-Attah I."/>
            <person name="Meinhardt L.W."/>
            <person name="Bailey B.A."/>
            <person name="Cohen S.P."/>
        </authorList>
    </citation>
    <scope>NUCLEOTIDE SEQUENCE [LARGE SCALE GENOMIC DNA]</scope>
    <source>
        <strain evidence="2 3">GH-12</strain>
    </source>
</reference>
<evidence type="ECO:0000313" key="2">
    <source>
        <dbReference type="EMBL" id="KAK7024148.1"/>
    </source>
</evidence>
<keyword evidence="1" id="KW-0732">Signal</keyword>
<sequence>MQIAALVSLATTAALLTKASPAPSQLNRRKEIDVNKCRPLDKGQCTLNAIASMVVVPALDTTGFPGEADAHWVDEYNSIYVQSRG</sequence>
<feature type="chain" id="PRO_5043575437" evidence="1">
    <location>
        <begin position="22"/>
        <end position="85"/>
    </location>
</feature>
<dbReference type="AlphaFoldDB" id="A0AAW0BF31"/>
<dbReference type="EMBL" id="JAYKXP010000131">
    <property type="protein sequence ID" value="KAK7024148.1"/>
    <property type="molecule type" value="Genomic_DNA"/>
</dbReference>
<accession>A0AAW0BF31</accession>
<evidence type="ECO:0000313" key="3">
    <source>
        <dbReference type="Proteomes" id="UP001383192"/>
    </source>
</evidence>
<keyword evidence="3" id="KW-1185">Reference proteome</keyword>
<evidence type="ECO:0000256" key="1">
    <source>
        <dbReference type="SAM" id="SignalP"/>
    </source>
</evidence>
<name>A0AAW0BF31_9AGAR</name>
<proteinExistence type="predicted"/>
<gene>
    <name evidence="2" type="ORF">VNI00_016526</name>
</gene>
<comment type="caution">
    <text evidence="2">The sequence shown here is derived from an EMBL/GenBank/DDBJ whole genome shotgun (WGS) entry which is preliminary data.</text>
</comment>
<organism evidence="2 3">
    <name type="scientific">Paramarasmius palmivorus</name>
    <dbReference type="NCBI Taxonomy" id="297713"/>
    <lineage>
        <taxon>Eukaryota</taxon>
        <taxon>Fungi</taxon>
        <taxon>Dikarya</taxon>
        <taxon>Basidiomycota</taxon>
        <taxon>Agaricomycotina</taxon>
        <taxon>Agaricomycetes</taxon>
        <taxon>Agaricomycetidae</taxon>
        <taxon>Agaricales</taxon>
        <taxon>Marasmiineae</taxon>
        <taxon>Marasmiaceae</taxon>
        <taxon>Paramarasmius</taxon>
    </lineage>
</organism>